<dbReference type="GO" id="GO:0045747">
    <property type="term" value="P:positive regulation of Notch signaling pathway"/>
    <property type="evidence" value="ECO:0007669"/>
    <property type="project" value="TreeGrafter"/>
</dbReference>
<organism evidence="3 4">
    <name type="scientific">Podarcis muralis</name>
    <name type="common">Wall lizard</name>
    <name type="synonym">Lacerta muralis</name>
    <dbReference type="NCBI Taxonomy" id="64176"/>
    <lineage>
        <taxon>Eukaryota</taxon>
        <taxon>Metazoa</taxon>
        <taxon>Chordata</taxon>
        <taxon>Craniata</taxon>
        <taxon>Vertebrata</taxon>
        <taxon>Euteleostomi</taxon>
        <taxon>Lepidosauria</taxon>
        <taxon>Squamata</taxon>
        <taxon>Bifurcata</taxon>
        <taxon>Unidentata</taxon>
        <taxon>Episquamata</taxon>
        <taxon>Laterata</taxon>
        <taxon>Lacertibaenia</taxon>
        <taxon>Lacertidae</taxon>
        <taxon>Podarcis</taxon>
    </lineage>
</organism>
<feature type="region of interest" description="Disordered" evidence="1">
    <location>
        <begin position="598"/>
        <end position="626"/>
    </location>
</feature>
<dbReference type="InterPro" id="IPR027951">
    <property type="entry name" value="Nepro_N"/>
</dbReference>
<evidence type="ECO:0000313" key="3">
    <source>
        <dbReference type="Ensembl" id="ENSPMRP00000010889.1"/>
    </source>
</evidence>
<dbReference type="Pfam" id="PF14780">
    <property type="entry name" value="NEPRO_N"/>
    <property type="match status" value="1"/>
</dbReference>
<dbReference type="Ensembl" id="ENSPMRT00000011626.1">
    <property type="protein sequence ID" value="ENSPMRP00000010889.1"/>
    <property type="gene ID" value="ENSPMRG00000007244.1"/>
</dbReference>
<dbReference type="Proteomes" id="UP000472272">
    <property type="component" value="Chromosome 4"/>
</dbReference>
<dbReference type="GeneTree" id="ENSGT00390000007644"/>
<sequence>MRGFFGLIAPELFSNLERMNQSTRVDGCSLTSALRPLPGHQTAPAFAKPPAGQSLRVGALFLARLPRSTASLQIFCLPACLGFGLVQPHLSDKMAAPAASEAVWNRLEVPWPACSATVAVAAQHSSVRSLSAVLKGCHTVDILLKNKAMVAEQSLLHSIMYNFHYQMSRHRSFRSLKQVEQCLKRLNRMNLEKPIQYLILLGPTKQKRENPEEALVPSQPVLEVILVKILGGCKLLLRLLECCCTAFLLSLKHLCLQEYILLNTVVLGLLSRLWIIYRGVLKSLASLYMRLFELLQEVSKTHPRPYIKGFAFPSEIYEFLGTTYSEIEKKMPNKTFVLKKAGPGWMTRLFPGSKAVSQSHASSTAVPTKVRKKVSSFIDIGKPILVKRTNQDLGKEFAFDVKSLCKFPNAAPRENTKVRVKFPGSKKRTTLVSSKSLRSQHLKSFVSKFQEARTFRELSDTLRTTVLWCKSNKLGPEAFFLGMKLLKSRRLQHVETQGCSLQRKLGCIKATLCKYLVLSSCRVRPSQRLKAHSHPQRQMKRSRKSRCVSRSAPSCIVPIQRGTSIHLKGSRYLPLPQCSSSLSPVWDADNGGTTYSVEKQSHGHPSDLVGLGRKPSHKQKEATENEDDIDDIFKVIGL</sequence>
<feature type="region of interest" description="Disordered" evidence="1">
    <location>
        <begin position="529"/>
        <end position="549"/>
    </location>
</feature>
<accession>A0A670IH08</accession>
<dbReference type="OrthoDB" id="9899341at2759"/>
<dbReference type="OMA" id="MAYVKEF"/>
<evidence type="ECO:0000313" key="4">
    <source>
        <dbReference type="Proteomes" id="UP000472272"/>
    </source>
</evidence>
<dbReference type="KEGG" id="pmua:114595837"/>
<dbReference type="AlphaFoldDB" id="A0A670IH08"/>
<dbReference type="PANTHER" id="PTHR34761">
    <property type="entry name" value="NUCLEOLUS AND NEURAL PROGENITOR PROTEIN"/>
    <property type="match status" value="1"/>
</dbReference>
<reference evidence="3" key="2">
    <citation type="submission" date="2025-08" db="UniProtKB">
        <authorList>
            <consortium name="Ensembl"/>
        </authorList>
    </citation>
    <scope>IDENTIFICATION</scope>
</reference>
<proteinExistence type="predicted"/>
<dbReference type="CTD" id="25871"/>
<dbReference type="GeneID" id="114595837"/>
<feature type="compositionally biased region" description="Basic residues" evidence="1">
    <location>
        <begin position="529"/>
        <end position="547"/>
    </location>
</feature>
<protein>
    <submittedName>
        <fullName evidence="3">Nucleolus and neural progenitor protein</fullName>
    </submittedName>
</protein>
<feature type="domain" description="Nucleolus and neural progenitor protein-like N-terminal" evidence="2">
    <location>
        <begin position="104"/>
        <end position="292"/>
    </location>
</feature>
<dbReference type="RefSeq" id="XP_028582409.1">
    <property type="nucleotide sequence ID" value="XM_028726576.1"/>
</dbReference>
<dbReference type="InterPro" id="IPR052835">
    <property type="entry name" value="Nepro"/>
</dbReference>
<dbReference type="GO" id="GO:0005634">
    <property type="term" value="C:nucleus"/>
    <property type="evidence" value="ECO:0007669"/>
    <property type="project" value="TreeGrafter"/>
</dbReference>
<evidence type="ECO:0000256" key="1">
    <source>
        <dbReference type="SAM" id="MobiDB-lite"/>
    </source>
</evidence>
<name>A0A670IH08_PODMU</name>
<gene>
    <name evidence="3" type="primary">NEPRO</name>
</gene>
<keyword evidence="4" id="KW-1185">Reference proteome</keyword>
<evidence type="ECO:0000259" key="2">
    <source>
        <dbReference type="Pfam" id="PF14780"/>
    </source>
</evidence>
<reference evidence="3 4" key="1">
    <citation type="journal article" date="2019" name="Proc. Natl. Acad. Sci. U.S.A.">
        <title>Regulatory changes in pterin and carotenoid genes underlie balanced color polymorphisms in the wall lizard.</title>
        <authorList>
            <person name="Andrade P."/>
            <person name="Pinho C."/>
            <person name="Perez I de Lanuza G."/>
            <person name="Afonso S."/>
            <person name="Brejcha J."/>
            <person name="Rubin C.J."/>
            <person name="Wallerman O."/>
            <person name="Pereira P."/>
            <person name="Sabatino S.J."/>
            <person name="Bellati A."/>
            <person name="Pellitteri-Rosa D."/>
            <person name="Bosakova Z."/>
            <person name="Bunikis I."/>
            <person name="Carretero M.A."/>
            <person name="Feiner N."/>
            <person name="Marsik P."/>
            <person name="Pauperio F."/>
            <person name="Salvi D."/>
            <person name="Soler L."/>
            <person name="While G.M."/>
            <person name="Uller T."/>
            <person name="Font E."/>
            <person name="Andersson L."/>
            <person name="Carneiro M."/>
        </authorList>
    </citation>
    <scope>NUCLEOTIDE SEQUENCE</scope>
</reference>
<reference evidence="3" key="3">
    <citation type="submission" date="2025-09" db="UniProtKB">
        <authorList>
            <consortium name="Ensembl"/>
        </authorList>
    </citation>
    <scope>IDENTIFICATION</scope>
</reference>
<dbReference type="PANTHER" id="PTHR34761:SF1">
    <property type="entry name" value="NUCLEOLUS AND NEURAL PROGENITOR PROTEIN"/>
    <property type="match status" value="1"/>
</dbReference>